<protein>
    <submittedName>
        <fullName evidence="2">Uncharacterized protein</fullName>
    </submittedName>
</protein>
<accession>A0A0U3I8J3</accession>
<dbReference type="KEGG" id="kfv:AS188_07840"/>
<evidence type="ECO:0000313" key="3">
    <source>
        <dbReference type="Proteomes" id="UP000057181"/>
    </source>
</evidence>
<organism evidence="2 3">
    <name type="scientific">Kocuria flava</name>
    <dbReference type="NCBI Taxonomy" id="446860"/>
    <lineage>
        <taxon>Bacteria</taxon>
        <taxon>Bacillati</taxon>
        <taxon>Actinomycetota</taxon>
        <taxon>Actinomycetes</taxon>
        <taxon>Micrococcales</taxon>
        <taxon>Micrococcaceae</taxon>
        <taxon>Kocuria</taxon>
    </lineage>
</organism>
<evidence type="ECO:0000256" key="1">
    <source>
        <dbReference type="SAM" id="MobiDB-lite"/>
    </source>
</evidence>
<reference evidence="2 3" key="1">
    <citation type="submission" date="2015-11" db="EMBL/GenBank/DDBJ databases">
        <title>Complete Genome Sequence of Kocuria flava strain HO-9041.</title>
        <authorList>
            <person name="Zhou M."/>
            <person name="Dai J."/>
        </authorList>
    </citation>
    <scope>NUCLEOTIDE SEQUENCE [LARGE SCALE GENOMIC DNA]</scope>
    <source>
        <strain evidence="2 3">HO-9041</strain>
    </source>
</reference>
<gene>
    <name evidence="2" type="ORF">AS188_07840</name>
</gene>
<name>A0A0U3I8J3_9MICC</name>
<feature type="compositionally biased region" description="Basic residues" evidence="1">
    <location>
        <begin position="153"/>
        <end position="165"/>
    </location>
</feature>
<dbReference type="AlphaFoldDB" id="A0A0U3I8J3"/>
<sequence>MIVHAMKGAPMDHQLSVLVQVDLDGRYVCLLVTGCLTEASQQALSPVVARARTLLPPVIVSVDLTSAAHVEAPAVDLLRWALDHDECPHEVTSPVQILTPAELPDHRPAPAWSPSSAAPWPAVSLSAVPEMASSVRLLSTSPGEPAKPVVAGHPRRRGRTHRARQ</sequence>
<feature type="region of interest" description="Disordered" evidence="1">
    <location>
        <begin position="135"/>
        <end position="165"/>
    </location>
</feature>
<evidence type="ECO:0000313" key="2">
    <source>
        <dbReference type="EMBL" id="ALU39676.1"/>
    </source>
</evidence>
<proteinExistence type="predicted"/>
<dbReference type="Proteomes" id="UP000057181">
    <property type="component" value="Chromosome"/>
</dbReference>
<dbReference type="STRING" id="446860.AS188_07840"/>
<dbReference type="EMBL" id="CP013254">
    <property type="protein sequence ID" value="ALU39676.1"/>
    <property type="molecule type" value="Genomic_DNA"/>
</dbReference>